<evidence type="ECO:0000256" key="1">
    <source>
        <dbReference type="ARBA" id="ARBA00038054"/>
    </source>
</evidence>
<dbReference type="InterPro" id="IPR002563">
    <property type="entry name" value="Flavin_Rdtase-like_dom"/>
</dbReference>
<dbReference type="Proteomes" id="UP000245523">
    <property type="component" value="Unassembled WGS sequence"/>
</dbReference>
<comment type="caution">
    <text evidence="3">The sequence shown here is derived from an EMBL/GenBank/DDBJ whole genome shotgun (WGS) entry which is preliminary data.</text>
</comment>
<dbReference type="Pfam" id="PF01613">
    <property type="entry name" value="Flavin_Reduct"/>
    <property type="match status" value="1"/>
</dbReference>
<protein>
    <submittedName>
        <fullName evidence="3">Flavin reductase (DIM6/NTAB) family NADH-FMN oxidoreductase RutF</fullName>
    </submittedName>
</protein>
<sequence length="168" mass="19629">MAIFHEISPEELRDNPFHLFDKEWTLITAEHAGKVNMMTASWGGLGIMWHKPVAYIAIRPQRFTKTLVDAEEHLSLCFFDESYRKELAFCGRNSGKDVDKIAECHFTVAHENQVPYFDEARMVLVCRKLFAQPYDKESFLDKSILTKDYAAEDYHTFYIVEIEKILVK</sequence>
<reference evidence="3 4" key="1">
    <citation type="submission" date="2018-05" db="EMBL/GenBank/DDBJ databases">
        <title>Animal gut microbial communities from fecal samples from Wisconsin, USA.</title>
        <authorList>
            <person name="Neumann A."/>
        </authorList>
    </citation>
    <scope>NUCLEOTIDE SEQUENCE [LARGE SCALE GENOMIC DNA]</scope>
    <source>
        <strain evidence="3 4">UWS4</strain>
    </source>
</reference>
<dbReference type="PANTHER" id="PTHR43567">
    <property type="entry name" value="FLAVOREDOXIN-RELATED-RELATED"/>
    <property type="match status" value="1"/>
</dbReference>
<accession>A0ABX5LPX1</accession>
<dbReference type="SUPFAM" id="SSF50475">
    <property type="entry name" value="FMN-binding split barrel"/>
    <property type="match status" value="1"/>
</dbReference>
<evidence type="ECO:0000313" key="3">
    <source>
        <dbReference type="EMBL" id="PWL04186.1"/>
    </source>
</evidence>
<evidence type="ECO:0000313" key="4">
    <source>
        <dbReference type="Proteomes" id="UP000245523"/>
    </source>
</evidence>
<feature type="domain" description="Flavin reductase like" evidence="2">
    <location>
        <begin position="22"/>
        <end position="165"/>
    </location>
</feature>
<dbReference type="PANTHER" id="PTHR43567:SF5">
    <property type="entry name" value="HYPOTHETICAL CYTOSOLIC PROTEIN"/>
    <property type="match status" value="1"/>
</dbReference>
<dbReference type="Gene3D" id="2.30.110.10">
    <property type="entry name" value="Electron Transport, Fmn-binding Protein, Chain A"/>
    <property type="match status" value="1"/>
</dbReference>
<organism evidence="3 4">
    <name type="scientific">Hallerella porci</name>
    <dbReference type="NCBI Taxonomy" id="1945871"/>
    <lineage>
        <taxon>Bacteria</taxon>
        <taxon>Pseudomonadati</taxon>
        <taxon>Fibrobacterota</taxon>
        <taxon>Fibrobacteria</taxon>
        <taxon>Fibrobacterales</taxon>
        <taxon>Fibrobacteraceae</taxon>
        <taxon>Hallerella</taxon>
    </lineage>
</organism>
<dbReference type="EMBL" id="QGHD01000001">
    <property type="protein sequence ID" value="PWL04186.1"/>
    <property type="molecule type" value="Genomic_DNA"/>
</dbReference>
<dbReference type="RefSeq" id="WP_106197383.1">
    <property type="nucleotide sequence ID" value="NZ_JAXEIU010000053.1"/>
</dbReference>
<name>A0ABX5LPX1_9BACT</name>
<dbReference type="InterPro" id="IPR052174">
    <property type="entry name" value="Flavoredoxin"/>
</dbReference>
<gene>
    <name evidence="3" type="ORF">B0H50_101199</name>
</gene>
<keyword evidence="4" id="KW-1185">Reference proteome</keyword>
<dbReference type="InterPro" id="IPR012349">
    <property type="entry name" value="Split_barrel_FMN-bd"/>
</dbReference>
<evidence type="ECO:0000259" key="2">
    <source>
        <dbReference type="Pfam" id="PF01613"/>
    </source>
</evidence>
<proteinExistence type="inferred from homology"/>
<comment type="similarity">
    <text evidence="1">Belongs to the flavoredoxin family.</text>
</comment>